<keyword evidence="6 9" id="KW-1133">Transmembrane helix</keyword>
<reference evidence="12" key="1">
    <citation type="journal article" date="2019" name="Int. J. Syst. Evol. Microbiol.">
        <title>The Global Catalogue of Microorganisms (GCM) 10K type strain sequencing project: providing services to taxonomists for standard genome sequencing and annotation.</title>
        <authorList>
            <consortium name="The Broad Institute Genomics Platform"/>
            <consortium name="The Broad Institute Genome Sequencing Center for Infectious Disease"/>
            <person name="Wu L."/>
            <person name="Ma J."/>
        </authorList>
    </citation>
    <scope>NUCLEOTIDE SEQUENCE [LARGE SCALE GENOMIC DNA]</scope>
    <source>
        <strain evidence="12">CGMCC 1.13587</strain>
    </source>
</reference>
<evidence type="ECO:0000313" key="11">
    <source>
        <dbReference type="EMBL" id="MFC5582710.1"/>
    </source>
</evidence>
<keyword evidence="3 9" id="KW-1003">Cell membrane</keyword>
<comment type="similarity">
    <text evidence="9">Belongs to the TatB family.</text>
</comment>
<keyword evidence="5 9" id="KW-0653">Protein transport</keyword>
<evidence type="ECO:0000256" key="1">
    <source>
        <dbReference type="ARBA" id="ARBA00004167"/>
    </source>
</evidence>
<organism evidence="11 12">
    <name type="scientific">Rhodanobacter terrae</name>
    <dbReference type="NCBI Taxonomy" id="418647"/>
    <lineage>
        <taxon>Bacteria</taxon>
        <taxon>Pseudomonadati</taxon>
        <taxon>Pseudomonadota</taxon>
        <taxon>Gammaproteobacteria</taxon>
        <taxon>Lysobacterales</taxon>
        <taxon>Rhodanobacteraceae</taxon>
        <taxon>Rhodanobacter</taxon>
    </lineage>
</organism>
<evidence type="ECO:0000256" key="9">
    <source>
        <dbReference type="HAMAP-Rule" id="MF_00237"/>
    </source>
</evidence>
<feature type="region of interest" description="Disordered" evidence="10">
    <location>
        <begin position="102"/>
        <end position="148"/>
    </location>
</feature>
<evidence type="ECO:0000256" key="5">
    <source>
        <dbReference type="ARBA" id="ARBA00022927"/>
    </source>
</evidence>
<evidence type="ECO:0000256" key="3">
    <source>
        <dbReference type="ARBA" id="ARBA00022475"/>
    </source>
</evidence>
<accession>A0ABW0T2R8</accession>
<gene>
    <name evidence="9 11" type="primary">tatB</name>
    <name evidence="11" type="ORF">ACFPPB_16440</name>
</gene>
<comment type="caution">
    <text evidence="11">The sequence shown here is derived from an EMBL/GenBank/DDBJ whole genome shotgun (WGS) entry which is preliminary data.</text>
</comment>
<dbReference type="NCBIfam" id="TIGR01410">
    <property type="entry name" value="tatB"/>
    <property type="match status" value="1"/>
</dbReference>
<keyword evidence="8 9" id="KW-0472">Membrane</keyword>
<comment type="function">
    <text evidence="9">Part of the twin-arginine translocation (Tat) system that transports large folded proteins containing a characteristic twin-arginine motif in their signal peptide across membranes. Together with TatC, TatB is part of a receptor directly interacting with Tat signal peptides. TatB may form an oligomeric binding site that transiently accommodates folded Tat precursor proteins before their translocation.</text>
</comment>
<keyword evidence="4 9" id="KW-0812">Transmembrane</keyword>
<keyword evidence="2 9" id="KW-0813">Transport</keyword>
<keyword evidence="7 9" id="KW-0811">Translocation</keyword>
<evidence type="ECO:0000256" key="10">
    <source>
        <dbReference type="SAM" id="MobiDB-lite"/>
    </source>
</evidence>
<proteinExistence type="inferred from homology"/>
<dbReference type="RefSeq" id="WP_377329050.1">
    <property type="nucleotide sequence ID" value="NZ_JBHSNG010000022.1"/>
</dbReference>
<protein>
    <recommendedName>
        <fullName evidence="9">Sec-independent protein translocase protein TatB</fullName>
    </recommendedName>
</protein>
<name>A0ABW0T2R8_9GAMM</name>
<dbReference type="Proteomes" id="UP001596111">
    <property type="component" value="Unassembled WGS sequence"/>
</dbReference>
<evidence type="ECO:0000256" key="8">
    <source>
        <dbReference type="ARBA" id="ARBA00023136"/>
    </source>
</evidence>
<evidence type="ECO:0000256" key="4">
    <source>
        <dbReference type="ARBA" id="ARBA00022692"/>
    </source>
</evidence>
<evidence type="ECO:0000256" key="2">
    <source>
        <dbReference type="ARBA" id="ARBA00022448"/>
    </source>
</evidence>
<dbReference type="HAMAP" id="MF_00237">
    <property type="entry name" value="TatB"/>
    <property type="match status" value="1"/>
</dbReference>
<dbReference type="InterPro" id="IPR018448">
    <property type="entry name" value="TatB"/>
</dbReference>
<dbReference type="PANTHER" id="PTHR33162:SF1">
    <property type="entry name" value="SEC-INDEPENDENT PROTEIN TRANSLOCASE PROTEIN TATA, CHLOROPLASTIC"/>
    <property type="match status" value="1"/>
</dbReference>
<keyword evidence="12" id="KW-1185">Reference proteome</keyword>
<evidence type="ECO:0000256" key="6">
    <source>
        <dbReference type="ARBA" id="ARBA00022989"/>
    </source>
</evidence>
<dbReference type="InterPro" id="IPR003369">
    <property type="entry name" value="TatA/B/E"/>
</dbReference>
<sequence length="148" mass="15657">MIEISLGKLVLLALIALIVLGPEKLPGAARTAGALLRRVRSGWDNVRAEVERELEIEQIKRTAREAAARAEAAQNELKDGVLQVHEPLSRAAAEIAALAKPAPAVVETTSPDEEPAAAEPSEGRQSELPLGEPQSLSKPARNSPHGDA</sequence>
<comment type="subunit">
    <text evidence="9">The Tat system comprises two distinct complexes: a TatABC complex, containing multiple copies of TatA, TatB and TatC subunits, and a separate TatA complex, containing only TatA subunits. Substrates initially bind to the TatABC complex, which probably triggers association of the separate TatA complex to form the active translocon.</text>
</comment>
<dbReference type="PRINTS" id="PR01506">
    <property type="entry name" value="TATBPROTEIN"/>
</dbReference>
<comment type="subcellular location">
    <subcellularLocation>
        <location evidence="9">Cell membrane</location>
        <topology evidence="9">Single-pass membrane protein</topology>
    </subcellularLocation>
    <subcellularLocation>
        <location evidence="1">Membrane</location>
        <topology evidence="1">Single-pass membrane protein</topology>
    </subcellularLocation>
</comment>
<evidence type="ECO:0000256" key="7">
    <source>
        <dbReference type="ARBA" id="ARBA00023010"/>
    </source>
</evidence>
<evidence type="ECO:0000313" key="12">
    <source>
        <dbReference type="Proteomes" id="UP001596111"/>
    </source>
</evidence>
<dbReference type="EMBL" id="JBHSNG010000022">
    <property type="protein sequence ID" value="MFC5582710.1"/>
    <property type="molecule type" value="Genomic_DNA"/>
</dbReference>
<dbReference type="PANTHER" id="PTHR33162">
    <property type="entry name" value="SEC-INDEPENDENT PROTEIN TRANSLOCASE PROTEIN TATA, CHLOROPLASTIC"/>
    <property type="match status" value="1"/>
</dbReference>
<dbReference type="Pfam" id="PF02416">
    <property type="entry name" value="TatA_B_E"/>
    <property type="match status" value="1"/>
</dbReference>
<dbReference type="Gene3D" id="1.20.5.3310">
    <property type="match status" value="1"/>
</dbReference>